<feature type="compositionally biased region" description="Pro residues" evidence="1">
    <location>
        <begin position="31"/>
        <end position="40"/>
    </location>
</feature>
<evidence type="ECO:0000256" key="1">
    <source>
        <dbReference type="SAM" id="MobiDB-lite"/>
    </source>
</evidence>
<feature type="compositionally biased region" description="Low complexity" evidence="1">
    <location>
        <begin position="175"/>
        <end position="193"/>
    </location>
</feature>
<name>A0A919T9A3_9ACTN</name>
<evidence type="ECO:0000256" key="2">
    <source>
        <dbReference type="SAM" id="Phobius"/>
    </source>
</evidence>
<sequence length="345" mass="36190">MSQPPYSGQPSSGQPYQGGQQPPQYGQPQYGQPPQPPQYGQPPYGGQPNPDVPTSVPPQPSYPPTTAYPTSGQPEYGSTPPPPPYGQQPQYGQPEYGQPEYGQQPPQYGQPQQPQFGQPGFPPPQPPKKSKVLPIVLTSIAIVLVLCVGGVAAIYMIGKNKVDEINDSASDSTLPTTQSTQTAEPTTEPTKAASTIKIVEPATLGGRPKLTDPQFADIAKELKDGLAAVPSATNSVGSLYGTVEKQDIVVVAAAEAPIDDPDKELNQTFLGAGVGGLKITNIAEAPTGSLGGTAKCGSTSTSGIDMAICSWADEGSLGMVIWYFKSVSKAKAEFPKLRAQIEKRS</sequence>
<feature type="region of interest" description="Disordered" evidence="1">
    <location>
        <begin position="168"/>
        <end position="193"/>
    </location>
</feature>
<feature type="region of interest" description="Disordered" evidence="1">
    <location>
        <begin position="1"/>
        <end position="129"/>
    </location>
</feature>
<keyword evidence="2" id="KW-0472">Membrane</keyword>
<dbReference type="AlphaFoldDB" id="A0A919T9A3"/>
<gene>
    <name evidence="3" type="ORF">Ato02nite_022590</name>
</gene>
<keyword evidence="2" id="KW-1133">Transmembrane helix</keyword>
<feature type="compositionally biased region" description="Low complexity" evidence="1">
    <location>
        <begin position="87"/>
        <end position="119"/>
    </location>
</feature>
<evidence type="ECO:0000313" key="4">
    <source>
        <dbReference type="Proteomes" id="UP000677082"/>
    </source>
</evidence>
<comment type="caution">
    <text evidence="3">The sequence shown here is derived from an EMBL/GenBank/DDBJ whole genome shotgun (WGS) entry which is preliminary data.</text>
</comment>
<feature type="compositionally biased region" description="Low complexity" evidence="1">
    <location>
        <begin position="1"/>
        <end position="30"/>
    </location>
</feature>
<reference evidence="3 4" key="1">
    <citation type="submission" date="2021-03" db="EMBL/GenBank/DDBJ databases">
        <title>Whole genome shotgun sequence of Actinoplanes toevensis NBRC 105298.</title>
        <authorList>
            <person name="Komaki H."/>
            <person name="Tamura T."/>
        </authorList>
    </citation>
    <scope>NUCLEOTIDE SEQUENCE [LARGE SCALE GENOMIC DNA]</scope>
    <source>
        <strain evidence="3 4">NBRC 105298</strain>
    </source>
</reference>
<accession>A0A919T9A3</accession>
<dbReference type="Proteomes" id="UP000677082">
    <property type="component" value="Unassembled WGS sequence"/>
</dbReference>
<dbReference type="EMBL" id="BOQN01000030">
    <property type="protein sequence ID" value="GIM90466.1"/>
    <property type="molecule type" value="Genomic_DNA"/>
</dbReference>
<keyword evidence="4" id="KW-1185">Reference proteome</keyword>
<organism evidence="3 4">
    <name type="scientific">Paractinoplanes toevensis</name>
    <dbReference type="NCBI Taxonomy" id="571911"/>
    <lineage>
        <taxon>Bacteria</taxon>
        <taxon>Bacillati</taxon>
        <taxon>Actinomycetota</taxon>
        <taxon>Actinomycetes</taxon>
        <taxon>Micromonosporales</taxon>
        <taxon>Micromonosporaceae</taxon>
        <taxon>Paractinoplanes</taxon>
    </lineage>
</organism>
<dbReference type="RefSeq" id="WP_213006400.1">
    <property type="nucleotide sequence ID" value="NZ_BOQN01000030.1"/>
</dbReference>
<evidence type="ECO:0008006" key="5">
    <source>
        <dbReference type="Google" id="ProtNLM"/>
    </source>
</evidence>
<evidence type="ECO:0000313" key="3">
    <source>
        <dbReference type="EMBL" id="GIM90466.1"/>
    </source>
</evidence>
<feature type="compositionally biased region" description="Low complexity" evidence="1">
    <location>
        <begin position="41"/>
        <end position="54"/>
    </location>
</feature>
<keyword evidence="2" id="KW-0812">Transmembrane</keyword>
<feature type="transmembrane region" description="Helical" evidence="2">
    <location>
        <begin position="132"/>
        <end position="157"/>
    </location>
</feature>
<protein>
    <recommendedName>
        <fullName evidence="5">Flagellar basal body-associated protein FliL</fullName>
    </recommendedName>
</protein>
<proteinExistence type="predicted"/>